<dbReference type="Pfam" id="PF00657">
    <property type="entry name" value="Lipase_GDSL"/>
    <property type="match status" value="1"/>
</dbReference>
<dbReference type="HOGENOM" id="CLU_844112_0_0_4"/>
<dbReference type="AlphaFoldDB" id="A2SCH1"/>
<dbReference type="STRING" id="420662.Mpe_A0298"/>
<sequence>MTVGKACVRGLSRALRVSMLVGLGAVLSACGGGDRVSNFSPQRLIVFGDSSSVVAGGNLTDVNGGTVTAAAGAKFSVNAQAVDSTGAATGALDCNSYPIWVQALGFHYGIGFAECNTFTETTPRGKIYAQVGAAVADLSAQVALARADAGGFRSTDLATVMIGQQDILDAYAQYPTKTGAEVIALAEAAGETLGRNINALAQEGARVLVTTLPFQGSTPFGVAQDLISGERSTLLTDMTKRFNAGMRATLLNDGRLIGLVQADAQINLLVNNPSNYGYVSVSAAACSTPTAISCTAPTAGTTTVPSVPGTLVTGATVSNYLWADDRHLGANGQSIIGSLAIDRAVNNPF</sequence>
<name>A2SCH1_METPP</name>
<keyword evidence="2" id="KW-1185">Reference proteome</keyword>
<dbReference type="InterPro" id="IPR036514">
    <property type="entry name" value="SGNH_hydro_sf"/>
</dbReference>
<protein>
    <recommendedName>
        <fullName evidence="3">Esterase</fullName>
    </recommendedName>
</protein>
<dbReference type="GO" id="GO:0016788">
    <property type="term" value="F:hydrolase activity, acting on ester bonds"/>
    <property type="evidence" value="ECO:0007669"/>
    <property type="project" value="InterPro"/>
</dbReference>
<dbReference type="Gene3D" id="3.40.50.1110">
    <property type="entry name" value="SGNH hydrolase"/>
    <property type="match status" value="1"/>
</dbReference>
<dbReference type="CDD" id="cd01847">
    <property type="entry name" value="Triacylglycerol_lipase_like"/>
    <property type="match status" value="1"/>
</dbReference>
<evidence type="ECO:0000313" key="1">
    <source>
        <dbReference type="EMBL" id="ABM93260.1"/>
    </source>
</evidence>
<organism evidence="1 2">
    <name type="scientific">Methylibium petroleiphilum (strain ATCC BAA-1232 / LMG 22953 / PM1)</name>
    <dbReference type="NCBI Taxonomy" id="420662"/>
    <lineage>
        <taxon>Bacteria</taxon>
        <taxon>Pseudomonadati</taxon>
        <taxon>Pseudomonadota</taxon>
        <taxon>Betaproteobacteria</taxon>
        <taxon>Burkholderiales</taxon>
        <taxon>Sphaerotilaceae</taxon>
        <taxon>Methylibium</taxon>
    </lineage>
</organism>
<dbReference type="KEGG" id="mpt:Mpe_A0298"/>
<evidence type="ECO:0000313" key="2">
    <source>
        <dbReference type="Proteomes" id="UP000000366"/>
    </source>
</evidence>
<reference evidence="1 2" key="1">
    <citation type="journal article" date="2007" name="J. Bacteriol.">
        <title>Whole-genome analysis of the methyl tert-butyl ether-degrading beta-proteobacterium Methylibium petroleiphilum PM1.</title>
        <authorList>
            <person name="Kane S.R."/>
            <person name="Chakicherla A.Y."/>
            <person name="Chain P.S.G."/>
            <person name="Schmidt R."/>
            <person name="Shin M.W."/>
            <person name="Legler T.C."/>
            <person name="Scow K.M."/>
            <person name="Larimer F.W."/>
            <person name="Lucas S.M."/>
            <person name="Richardson P.M."/>
            <person name="Hristova K.R."/>
        </authorList>
    </citation>
    <scope>NUCLEOTIDE SEQUENCE [LARGE SCALE GENOMIC DNA]</scope>
    <source>
        <strain evidence="2">ATCC BAA-1232 / LMG 22953 / PM1</strain>
    </source>
</reference>
<dbReference type="Proteomes" id="UP000000366">
    <property type="component" value="Chromosome"/>
</dbReference>
<evidence type="ECO:0008006" key="3">
    <source>
        <dbReference type="Google" id="ProtNLM"/>
    </source>
</evidence>
<dbReference type="DNASU" id="4786907"/>
<gene>
    <name evidence="1" type="ordered locus">Mpe_A0298</name>
</gene>
<dbReference type="InterPro" id="IPR001087">
    <property type="entry name" value="GDSL"/>
</dbReference>
<dbReference type="EMBL" id="CP000555">
    <property type="protein sequence ID" value="ABM93260.1"/>
    <property type="molecule type" value="Genomic_DNA"/>
</dbReference>
<dbReference type="eggNOG" id="COG3240">
    <property type="taxonomic scope" value="Bacteria"/>
</dbReference>
<dbReference type="RefSeq" id="WP_011827899.1">
    <property type="nucleotide sequence ID" value="NC_008825.1"/>
</dbReference>
<dbReference type="PROSITE" id="PS51257">
    <property type="entry name" value="PROKAR_LIPOPROTEIN"/>
    <property type="match status" value="1"/>
</dbReference>
<accession>A2SCH1</accession>
<proteinExistence type="predicted"/>